<evidence type="ECO:0000256" key="2">
    <source>
        <dbReference type="SAM" id="MobiDB-lite"/>
    </source>
</evidence>
<keyword evidence="4" id="KW-1185">Reference proteome</keyword>
<dbReference type="AlphaFoldDB" id="A0A6G9YKD3"/>
<evidence type="ECO:0008006" key="5">
    <source>
        <dbReference type="Google" id="ProtNLM"/>
    </source>
</evidence>
<name>A0A6G9YKD3_9NOCA</name>
<dbReference type="RefSeq" id="WP_167476159.1">
    <property type="nucleotide sequence ID" value="NZ_CP046172.1"/>
</dbReference>
<keyword evidence="1" id="KW-0175">Coiled coil</keyword>
<accession>A0A6G9YKD3</accession>
<sequence length="121" mass="13946">MPDNRHEPILPIPADLYRQTGRLYDRIIEFRDELNRIRSGHFDLADSPQSLAVDDLGEPIRPIDANSAALDALDKAEDQLGQVERAVDEARRFSGRLKLTDQADQQREGRLARQRRTERTR</sequence>
<dbReference type="KEGG" id="nah:F5544_29015"/>
<evidence type="ECO:0000313" key="3">
    <source>
        <dbReference type="EMBL" id="QIS13648.1"/>
    </source>
</evidence>
<feature type="coiled-coil region" evidence="1">
    <location>
        <begin position="66"/>
        <end position="93"/>
    </location>
</feature>
<reference evidence="3 4" key="1">
    <citation type="journal article" date="2019" name="ACS Chem. Biol.">
        <title>Identification and Mobilization of a Cryptic Antibiotic Biosynthesis Gene Locus from a Human-Pathogenic Nocardia Isolate.</title>
        <authorList>
            <person name="Herisse M."/>
            <person name="Ishida K."/>
            <person name="Porter J.L."/>
            <person name="Howden B."/>
            <person name="Hertweck C."/>
            <person name="Stinear T.P."/>
            <person name="Pidot S.J."/>
        </authorList>
    </citation>
    <scope>NUCLEOTIDE SEQUENCE [LARGE SCALE GENOMIC DNA]</scope>
    <source>
        <strain evidence="3 4">AUSMDU00012717</strain>
    </source>
</reference>
<evidence type="ECO:0000313" key="4">
    <source>
        <dbReference type="Proteomes" id="UP000503540"/>
    </source>
</evidence>
<proteinExistence type="predicted"/>
<dbReference type="EMBL" id="CP046172">
    <property type="protein sequence ID" value="QIS13648.1"/>
    <property type="molecule type" value="Genomic_DNA"/>
</dbReference>
<dbReference type="Proteomes" id="UP000503540">
    <property type="component" value="Chromosome"/>
</dbReference>
<gene>
    <name evidence="3" type="ORF">F5544_29015</name>
</gene>
<feature type="region of interest" description="Disordered" evidence="2">
    <location>
        <begin position="94"/>
        <end position="121"/>
    </location>
</feature>
<protein>
    <recommendedName>
        <fullName evidence="5">PE domain-containing protein</fullName>
    </recommendedName>
</protein>
<organism evidence="3 4">
    <name type="scientific">Nocardia arthritidis</name>
    <dbReference type="NCBI Taxonomy" id="228602"/>
    <lineage>
        <taxon>Bacteria</taxon>
        <taxon>Bacillati</taxon>
        <taxon>Actinomycetota</taxon>
        <taxon>Actinomycetes</taxon>
        <taxon>Mycobacteriales</taxon>
        <taxon>Nocardiaceae</taxon>
        <taxon>Nocardia</taxon>
    </lineage>
</organism>
<evidence type="ECO:0000256" key="1">
    <source>
        <dbReference type="SAM" id="Coils"/>
    </source>
</evidence>